<dbReference type="GO" id="GO:0008270">
    <property type="term" value="F:zinc ion binding"/>
    <property type="evidence" value="ECO:0007669"/>
    <property type="project" value="TreeGrafter"/>
</dbReference>
<reference evidence="3 4" key="1">
    <citation type="journal article" date="2007" name="Nat. Biotechnol.">
        <title>Genome sequence of the lignocellulose-bioconverting and xylose-fermenting yeast Pichia stipitis.</title>
        <authorList>
            <person name="Jeffries T.W."/>
            <person name="Grigoriev I.V."/>
            <person name="Grimwood J."/>
            <person name="Laplaza J.M."/>
            <person name="Aerts A."/>
            <person name="Salamov A."/>
            <person name="Schmutz J."/>
            <person name="Lindquist E."/>
            <person name="Dehal P."/>
            <person name="Shapiro H."/>
            <person name="Jin Y.S."/>
            <person name="Passoth V."/>
            <person name="Richardson P.M."/>
        </authorList>
    </citation>
    <scope>NUCLEOTIDE SEQUENCE [LARGE SCALE GENOMIC DNA]</scope>
    <source>
        <strain evidence="4">ATCC 58785 / CBS 6054 / NBRC 10063 / NRRL Y-11545</strain>
    </source>
</reference>
<dbReference type="InterPro" id="IPR024079">
    <property type="entry name" value="MetalloPept_cat_dom_sf"/>
</dbReference>
<feature type="domain" description="Putative peptidase" evidence="2">
    <location>
        <begin position="10"/>
        <end position="240"/>
    </location>
</feature>
<evidence type="ECO:0000259" key="2">
    <source>
        <dbReference type="Pfam" id="PF13933"/>
    </source>
</evidence>
<dbReference type="OMA" id="CNATQRR"/>
<organism evidence="3 4">
    <name type="scientific">Scheffersomyces stipitis (strain ATCC 58785 / CBS 6054 / NBRC 10063 / NRRL Y-11545)</name>
    <name type="common">Yeast</name>
    <name type="synonym">Pichia stipitis</name>
    <dbReference type="NCBI Taxonomy" id="322104"/>
    <lineage>
        <taxon>Eukaryota</taxon>
        <taxon>Fungi</taxon>
        <taxon>Dikarya</taxon>
        <taxon>Ascomycota</taxon>
        <taxon>Saccharomycotina</taxon>
        <taxon>Pichiomycetes</taxon>
        <taxon>Debaryomycetaceae</taxon>
        <taxon>Scheffersomyces</taxon>
    </lineage>
</organism>
<dbReference type="eggNOG" id="ENOG502RTN8">
    <property type="taxonomic scope" value="Eukaryota"/>
</dbReference>
<dbReference type="EMBL" id="CP000501">
    <property type="protein sequence ID" value="ABN68372.1"/>
    <property type="molecule type" value="Genomic_DNA"/>
</dbReference>
<dbReference type="GO" id="GO:0009986">
    <property type="term" value="C:cell surface"/>
    <property type="evidence" value="ECO:0007669"/>
    <property type="project" value="TreeGrafter"/>
</dbReference>
<dbReference type="InParanoid" id="A3LZN3"/>
<dbReference type="InterPro" id="IPR029482">
    <property type="entry name" value="HRXXH"/>
</dbReference>
<dbReference type="AlphaFoldDB" id="A3LZN3"/>
<dbReference type="HOGENOM" id="CLU_048223_0_0_1"/>
<keyword evidence="1" id="KW-0732">Signal</keyword>
<dbReference type="RefSeq" id="XP_001386401.1">
    <property type="nucleotide sequence ID" value="XM_001386364.1"/>
</dbReference>
<dbReference type="Gene3D" id="3.40.390.10">
    <property type="entry name" value="Collagenase (Catalytic Domain)"/>
    <property type="match status" value="1"/>
</dbReference>
<dbReference type="CDD" id="cd11307">
    <property type="entry name" value="M35_Asp_f2_like"/>
    <property type="match status" value="1"/>
</dbReference>
<protein>
    <submittedName>
        <fullName evidence="3">pH-regulated antigen</fullName>
    </submittedName>
</protein>
<dbReference type="InterPro" id="IPR039124">
    <property type="entry name" value="PRA1-like"/>
</dbReference>
<dbReference type="GO" id="GO:0009277">
    <property type="term" value="C:fungal-type cell wall"/>
    <property type="evidence" value="ECO:0007669"/>
    <property type="project" value="TreeGrafter"/>
</dbReference>
<feature type="chain" id="PRO_5012338822" evidence="1">
    <location>
        <begin position="16"/>
        <end position="298"/>
    </location>
</feature>
<name>A3LZN3_PICST</name>
<keyword evidence="4" id="KW-1185">Reference proteome</keyword>
<feature type="signal peptide" evidence="1">
    <location>
        <begin position="1"/>
        <end position="15"/>
    </location>
</feature>
<dbReference type="KEGG" id="pic:PICST_20969"/>
<dbReference type="PANTHER" id="PTHR39399:SF1">
    <property type="entry name" value="PROTEIN ZPS1"/>
    <property type="match status" value="1"/>
</dbReference>
<dbReference type="Proteomes" id="UP000002258">
    <property type="component" value="Chromosome 7"/>
</dbReference>
<dbReference type="STRING" id="322104.A3LZN3"/>
<dbReference type="FunCoup" id="A3LZN3">
    <property type="interactions" value="24"/>
</dbReference>
<dbReference type="GeneID" id="4840763"/>
<proteinExistence type="predicted"/>
<dbReference type="OrthoDB" id="4689212at2759"/>
<dbReference type="GO" id="GO:0005178">
    <property type="term" value="F:integrin binding"/>
    <property type="evidence" value="ECO:0007669"/>
    <property type="project" value="TreeGrafter"/>
</dbReference>
<sequence>MKFSSVLLFTSTALAAPASPDSFSQVRVPAYDWSSGWVKDFPIHSSCNETQYNQLRSALEETEELAAHARDHTLRFGNNSDFFRLYFGNETASAEVIGWFDSIVSEDKSALTFRCDNPDGNCDLEGYAGHWRGENGSDETVICDLSFSSRLSLTKLCSAGFTVGRYKNTNYWSADLLHRIWHTDAFGKGAIGHYADTYEDVLELAKTNGSRAVRNSASLILYALDIYAHDISVPGVGCNGIYEFRNGKMIQTEDKTTTTAADIKATATNAMTSNAETADAETEIASNCHTHDDGSTHC</sequence>
<evidence type="ECO:0000313" key="4">
    <source>
        <dbReference type="Proteomes" id="UP000002258"/>
    </source>
</evidence>
<dbReference type="GO" id="GO:0005576">
    <property type="term" value="C:extracellular region"/>
    <property type="evidence" value="ECO:0007669"/>
    <property type="project" value="TreeGrafter"/>
</dbReference>
<accession>A3LZN3</accession>
<dbReference type="SUPFAM" id="SSF55486">
    <property type="entry name" value="Metalloproteases ('zincins'), catalytic domain"/>
    <property type="match status" value="1"/>
</dbReference>
<dbReference type="PANTHER" id="PTHR39399">
    <property type="entry name" value="PROTEIN ZPS1"/>
    <property type="match status" value="1"/>
</dbReference>
<dbReference type="Pfam" id="PF13933">
    <property type="entry name" value="HRXXH"/>
    <property type="match status" value="1"/>
</dbReference>
<gene>
    <name evidence="3" type="primary">ANG1</name>
    <name evidence="3" type="ORF">PICST_20969</name>
</gene>
<evidence type="ECO:0000256" key="1">
    <source>
        <dbReference type="SAM" id="SignalP"/>
    </source>
</evidence>
<feature type="non-terminal residue" evidence="3">
    <location>
        <position position="298"/>
    </location>
</feature>
<evidence type="ECO:0000313" key="3">
    <source>
        <dbReference type="EMBL" id="ABN68372.1"/>
    </source>
</evidence>
<dbReference type="GO" id="GO:0008237">
    <property type="term" value="F:metallopeptidase activity"/>
    <property type="evidence" value="ECO:0007669"/>
    <property type="project" value="InterPro"/>
</dbReference>